<dbReference type="PATRIC" id="fig|80854.5.peg.4181"/>
<proteinExistence type="inferred from homology"/>
<dbReference type="EMBL" id="FPLD01000061">
    <property type="protein sequence ID" value="SGZ00288.1"/>
    <property type="molecule type" value="Genomic_DNA"/>
</dbReference>
<comment type="similarity">
    <text evidence="2">Belongs to the UPF0126 family.</text>
</comment>
<organism evidence="10 12">
    <name type="scientific">Moritella viscosa</name>
    <dbReference type="NCBI Taxonomy" id="80854"/>
    <lineage>
        <taxon>Bacteria</taxon>
        <taxon>Pseudomonadati</taxon>
        <taxon>Pseudomonadota</taxon>
        <taxon>Gammaproteobacteria</taxon>
        <taxon>Alteromonadales</taxon>
        <taxon>Moritellaceae</taxon>
        <taxon>Moritella</taxon>
    </lineage>
</organism>
<keyword evidence="5 7" id="KW-1133">Transmembrane helix</keyword>
<dbReference type="KEGG" id="mvs:MVIS_3952"/>
<dbReference type="Proteomes" id="UP000182660">
    <property type="component" value="Unassembled WGS sequence"/>
</dbReference>
<evidence type="ECO:0000256" key="4">
    <source>
        <dbReference type="ARBA" id="ARBA00022692"/>
    </source>
</evidence>
<evidence type="ECO:0000313" key="10">
    <source>
        <dbReference type="EMBL" id="SGZ00288.1"/>
    </source>
</evidence>
<dbReference type="OrthoDB" id="9791874at2"/>
<dbReference type="HOGENOM" id="CLU_064906_2_2_6"/>
<evidence type="ECO:0000256" key="2">
    <source>
        <dbReference type="ARBA" id="ARBA00008193"/>
    </source>
</evidence>
<dbReference type="PANTHER" id="PTHR30506:SF3">
    <property type="entry name" value="UPF0126 INNER MEMBRANE PROTEIN YADS-RELATED"/>
    <property type="match status" value="1"/>
</dbReference>
<feature type="transmembrane region" description="Helical" evidence="7">
    <location>
        <begin position="6"/>
        <end position="23"/>
    </location>
</feature>
<dbReference type="GO" id="GO:0005886">
    <property type="term" value="C:plasma membrane"/>
    <property type="evidence" value="ECO:0007669"/>
    <property type="project" value="UniProtKB-SubCell"/>
</dbReference>
<dbReference type="Proteomes" id="UP000183794">
    <property type="component" value="Unassembled WGS sequence"/>
</dbReference>
<keyword evidence="11" id="KW-1185">Reference proteome</keyword>
<sequence length="204" mass="22654">MLVYSLEMICIVAFALSGVLVESNRGKDIVSIMMLGWITALGGGTLRDLILSAETIFWIRDPSYFWTALSSAVIGFFSITHIRKNSLNKLIIMFDTIGVSLFSILVTQQLYSAGYAAYVSVSMGIVTAIFGGVLRDILAHRQTLFNNTELYASPVILGCCLYILLINFQVDITLAALTCMILIVSMRLYIMVKKIRFPAFLLLK</sequence>
<evidence type="ECO:0000256" key="3">
    <source>
        <dbReference type="ARBA" id="ARBA00022475"/>
    </source>
</evidence>
<dbReference type="PANTHER" id="PTHR30506">
    <property type="entry name" value="INNER MEMBRANE PROTEIN"/>
    <property type="match status" value="1"/>
</dbReference>
<feature type="domain" description="Glycine transporter" evidence="8">
    <location>
        <begin position="6"/>
        <end position="77"/>
    </location>
</feature>
<dbReference type="RefSeq" id="WP_045111912.1">
    <property type="nucleotide sequence ID" value="NZ_CAWQZC010000150.1"/>
</dbReference>
<protein>
    <submittedName>
        <fullName evidence="10">YadS protein</fullName>
    </submittedName>
</protein>
<feature type="transmembrane region" description="Helical" evidence="7">
    <location>
        <begin position="117"/>
        <end position="138"/>
    </location>
</feature>
<name>A0A090IHS1_9GAMM</name>
<reference evidence="9 11" key="2">
    <citation type="submission" date="2016-11" db="EMBL/GenBank/DDBJ databases">
        <authorList>
            <person name="Klemetsen T."/>
        </authorList>
    </citation>
    <scope>NUCLEOTIDE SEQUENCE [LARGE SCALE GENOMIC DNA]</scope>
    <source>
        <strain evidence="9">MT 2528</strain>
    </source>
</reference>
<dbReference type="GeneID" id="61295969"/>
<evidence type="ECO:0000313" key="9">
    <source>
        <dbReference type="EMBL" id="SGY91049.1"/>
    </source>
</evidence>
<gene>
    <name evidence="9" type="ORF">MT2528_2067</name>
    <name evidence="10" type="ORF">NVI5450_2291</name>
</gene>
<keyword evidence="3" id="KW-1003">Cell membrane</keyword>
<evidence type="ECO:0000256" key="1">
    <source>
        <dbReference type="ARBA" id="ARBA00004651"/>
    </source>
</evidence>
<evidence type="ECO:0000313" key="12">
    <source>
        <dbReference type="Proteomes" id="UP000183794"/>
    </source>
</evidence>
<evidence type="ECO:0000313" key="11">
    <source>
        <dbReference type="Proteomes" id="UP000182660"/>
    </source>
</evidence>
<accession>A0A090IHS1</accession>
<feature type="transmembrane region" description="Helical" evidence="7">
    <location>
        <begin position="35"/>
        <end position="58"/>
    </location>
</feature>
<feature type="transmembrane region" description="Helical" evidence="7">
    <location>
        <begin position="90"/>
        <end position="111"/>
    </location>
</feature>
<feature type="transmembrane region" description="Helical" evidence="7">
    <location>
        <begin position="172"/>
        <end position="190"/>
    </location>
</feature>
<feature type="transmembrane region" description="Helical" evidence="7">
    <location>
        <begin position="64"/>
        <end position="83"/>
    </location>
</feature>
<feature type="transmembrane region" description="Helical" evidence="7">
    <location>
        <begin position="150"/>
        <end position="166"/>
    </location>
</feature>
<evidence type="ECO:0000256" key="5">
    <source>
        <dbReference type="ARBA" id="ARBA00022989"/>
    </source>
</evidence>
<dbReference type="Pfam" id="PF03458">
    <property type="entry name" value="Gly_transporter"/>
    <property type="match status" value="2"/>
</dbReference>
<reference evidence="10 12" key="1">
    <citation type="submission" date="2016-11" db="EMBL/GenBank/DDBJ databases">
        <authorList>
            <person name="Jaros S."/>
            <person name="Januszkiewicz K."/>
            <person name="Wedrychowicz H."/>
        </authorList>
    </citation>
    <scope>NUCLEOTIDE SEQUENCE [LARGE SCALE GENOMIC DNA]</scope>
    <source>
        <strain evidence="10">NVI 5450</strain>
    </source>
</reference>
<keyword evidence="4 7" id="KW-0812">Transmembrane</keyword>
<dbReference type="InterPro" id="IPR005115">
    <property type="entry name" value="Gly_transporter"/>
</dbReference>
<keyword evidence="6 7" id="KW-0472">Membrane</keyword>
<dbReference type="AlphaFoldDB" id="A0A090IHS1"/>
<dbReference type="STRING" id="80854.MVIS_3952"/>
<evidence type="ECO:0000256" key="7">
    <source>
        <dbReference type="SAM" id="Phobius"/>
    </source>
</evidence>
<feature type="domain" description="Glycine transporter" evidence="8">
    <location>
        <begin position="93"/>
        <end position="165"/>
    </location>
</feature>
<comment type="subcellular location">
    <subcellularLocation>
        <location evidence="1">Cell membrane</location>
        <topology evidence="1">Multi-pass membrane protein</topology>
    </subcellularLocation>
</comment>
<dbReference type="EMBL" id="FPLJ01000051">
    <property type="protein sequence ID" value="SGY91049.1"/>
    <property type="molecule type" value="Genomic_DNA"/>
</dbReference>
<evidence type="ECO:0000256" key="6">
    <source>
        <dbReference type="ARBA" id="ARBA00023136"/>
    </source>
</evidence>
<evidence type="ECO:0000259" key="8">
    <source>
        <dbReference type="Pfam" id="PF03458"/>
    </source>
</evidence>